<proteinExistence type="predicted"/>
<evidence type="ECO:0000313" key="2">
    <source>
        <dbReference type="Proteomes" id="UP000828941"/>
    </source>
</evidence>
<reference evidence="1 2" key="1">
    <citation type="journal article" date="2022" name="DNA Res.">
        <title>Chromosomal-level genome assembly of the orchid tree Bauhinia variegata (Leguminosae; Cercidoideae) supports the allotetraploid origin hypothesis of Bauhinia.</title>
        <authorList>
            <person name="Zhong Y."/>
            <person name="Chen Y."/>
            <person name="Zheng D."/>
            <person name="Pang J."/>
            <person name="Liu Y."/>
            <person name="Luo S."/>
            <person name="Meng S."/>
            <person name="Qian L."/>
            <person name="Wei D."/>
            <person name="Dai S."/>
            <person name="Zhou R."/>
        </authorList>
    </citation>
    <scope>NUCLEOTIDE SEQUENCE [LARGE SCALE GENOMIC DNA]</scope>
    <source>
        <strain evidence="1">BV-YZ2020</strain>
    </source>
</reference>
<keyword evidence="2" id="KW-1185">Reference proteome</keyword>
<gene>
    <name evidence="1" type="ORF">L6164_013701</name>
</gene>
<name>A0ACB9NGE3_BAUVA</name>
<evidence type="ECO:0000313" key="1">
    <source>
        <dbReference type="EMBL" id="KAI4335012.1"/>
    </source>
</evidence>
<dbReference type="Proteomes" id="UP000828941">
    <property type="component" value="Chromosome 6"/>
</dbReference>
<dbReference type="EMBL" id="CM039431">
    <property type="protein sequence ID" value="KAI4335012.1"/>
    <property type="molecule type" value="Genomic_DNA"/>
</dbReference>
<sequence length="122" mass="14208">MAANAMDSKNITKAQTTSSTREKFNHRRLSKIQLIVQCGRSKADQDGIEKSNSGHRKYAVYHHHHREHMPDLQPCFLRQNVCRLFLDIFFLVDSVKLDDALWKFCLWGDAVGFRVCKNKEET</sequence>
<organism evidence="1 2">
    <name type="scientific">Bauhinia variegata</name>
    <name type="common">Purple orchid tree</name>
    <name type="synonym">Phanera variegata</name>
    <dbReference type="NCBI Taxonomy" id="167791"/>
    <lineage>
        <taxon>Eukaryota</taxon>
        <taxon>Viridiplantae</taxon>
        <taxon>Streptophyta</taxon>
        <taxon>Embryophyta</taxon>
        <taxon>Tracheophyta</taxon>
        <taxon>Spermatophyta</taxon>
        <taxon>Magnoliopsida</taxon>
        <taxon>eudicotyledons</taxon>
        <taxon>Gunneridae</taxon>
        <taxon>Pentapetalae</taxon>
        <taxon>rosids</taxon>
        <taxon>fabids</taxon>
        <taxon>Fabales</taxon>
        <taxon>Fabaceae</taxon>
        <taxon>Cercidoideae</taxon>
        <taxon>Cercideae</taxon>
        <taxon>Bauhiniinae</taxon>
        <taxon>Bauhinia</taxon>
    </lineage>
</organism>
<accession>A0ACB9NGE3</accession>
<comment type="caution">
    <text evidence="1">The sequence shown here is derived from an EMBL/GenBank/DDBJ whole genome shotgun (WGS) entry which is preliminary data.</text>
</comment>
<protein>
    <submittedName>
        <fullName evidence="1">Uncharacterized protein</fullName>
    </submittedName>
</protein>